<feature type="transmembrane region" description="Helical" evidence="1">
    <location>
        <begin position="15"/>
        <end position="34"/>
    </location>
</feature>
<feature type="transmembrane region" description="Helical" evidence="1">
    <location>
        <begin position="41"/>
        <end position="68"/>
    </location>
</feature>
<dbReference type="BioCyc" id="PSP1104324:GJSN-745-MONOMER"/>
<gene>
    <name evidence="2" type="ORF">P186_0761</name>
</gene>
<dbReference type="HOGENOM" id="CLU_170083_0_0_2"/>
<dbReference type="AlphaFoldDB" id="G7VIB5"/>
<keyword evidence="1" id="KW-0812">Transmembrane</keyword>
<keyword evidence="1" id="KW-1133">Transmembrane helix</keyword>
<reference evidence="2 3" key="1">
    <citation type="journal article" date="2012" name="J. Bacteriol.">
        <title>Complete genome sequence of strain 1860, a crenarchaeon of the genus pyrobaculum able to grow with various electron acceptors.</title>
        <authorList>
            <person name="Mardanov A.V."/>
            <person name="Gumerov V.M."/>
            <person name="Slobodkina G.B."/>
            <person name="Beletsky A.V."/>
            <person name="Bonch-Osmolovskaya E.A."/>
            <person name="Ravin N.V."/>
            <person name="Skryabin K.G."/>
        </authorList>
    </citation>
    <scope>NUCLEOTIDE SEQUENCE [LARGE SCALE GENOMIC DNA]</scope>
    <source>
        <strain evidence="2 3">1860</strain>
    </source>
</reference>
<protein>
    <submittedName>
        <fullName evidence="2">Cytochrome b</fullName>
    </submittedName>
</protein>
<dbReference type="RefSeq" id="WP_014288035.1">
    <property type="nucleotide sequence ID" value="NC_016645.1"/>
</dbReference>
<dbReference type="KEGG" id="pyr:P186_0761"/>
<dbReference type="EMBL" id="CP003098">
    <property type="protein sequence ID" value="AET32207.1"/>
    <property type="molecule type" value="Genomic_DNA"/>
</dbReference>
<evidence type="ECO:0000313" key="3">
    <source>
        <dbReference type="Proteomes" id="UP000005867"/>
    </source>
</evidence>
<proteinExistence type="predicted"/>
<dbReference type="GeneID" id="11595023"/>
<dbReference type="STRING" id="1104324.P186_0761"/>
<accession>G7VIB5</accession>
<feature type="transmembrane region" description="Helical" evidence="1">
    <location>
        <begin position="88"/>
        <end position="109"/>
    </location>
</feature>
<sequence>MILEVVLQGALSPEAIAYIMAAVGVIGALSVYGVMQLDRRWAAYVAFLFELVLAVLFAYTVNIVYALYGAPGFGSVEDIALGVAYQRVAAGILSAMLLLAGVVSIGYYIELQKTGGGGHE</sequence>
<evidence type="ECO:0000256" key="1">
    <source>
        <dbReference type="SAM" id="Phobius"/>
    </source>
</evidence>
<organism evidence="2 3">
    <name type="scientific">Pyrobaculum ferrireducens</name>
    <dbReference type="NCBI Taxonomy" id="1104324"/>
    <lineage>
        <taxon>Archaea</taxon>
        <taxon>Thermoproteota</taxon>
        <taxon>Thermoprotei</taxon>
        <taxon>Thermoproteales</taxon>
        <taxon>Thermoproteaceae</taxon>
        <taxon>Pyrobaculum</taxon>
    </lineage>
</organism>
<dbReference type="OrthoDB" id="385756at2157"/>
<keyword evidence="3" id="KW-1185">Reference proteome</keyword>
<keyword evidence="1" id="KW-0472">Membrane</keyword>
<evidence type="ECO:0000313" key="2">
    <source>
        <dbReference type="EMBL" id="AET32207.1"/>
    </source>
</evidence>
<dbReference type="eggNOG" id="arCOG07023">
    <property type="taxonomic scope" value="Archaea"/>
</dbReference>
<name>G7VIB5_9CREN</name>
<dbReference type="Proteomes" id="UP000005867">
    <property type="component" value="Chromosome"/>
</dbReference>